<comment type="caution">
    <text evidence="4">The sequence shown here is derived from an EMBL/GenBank/DDBJ whole genome shotgun (WGS) entry which is preliminary data.</text>
</comment>
<dbReference type="InterPro" id="IPR019060">
    <property type="entry name" value="DUF2382"/>
</dbReference>
<dbReference type="NCBIfam" id="TIGR02271">
    <property type="entry name" value="YsnF/AvaK domain"/>
    <property type="match status" value="1"/>
</dbReference>
<feature type="region of interest" description="Disordered" evidence="1">
    <location>
        <begin position="274"/>
        <end position="318"/>
    </location>
</feature>
<dbReference type="Proteomes" id="UP001404956">
    <property type="component" value="Unassembled WGS sequence"/>
</dbReference>
<evidence type="ECO:0000313" key="5">
    <source>
        <dbReference type="Proteomes" id="UP001404956"/>
    </source>
</evidence>
<accession>A0ABP9XF40</accession>
<name>A0ABP9XF40_9DEIO</name>
<dbReference type="RefSeq" id="WP_345454908.1">
    <property type="nucleotide sequence ID" value="NZ_BAABRV010000005.1"/>
</dbReference>
<dbReference type="PANTHER" id="PTHR38463:SF1">
    <property type="entry name" value="STRESS RESPONSE PROTEIN YSNF"/>
    <property type="match status" value="1"/>
</dbReference>
<evidence type="ECO:0000256" key="1">
    <source>
        <dbReference type="SAM" id="MobiDB-lite"/>
    </source>
</evidence>
<protein>
    <submittedName>
        <fullName evidence="4">Uncharacterized protein DR_1314</fullName>
    </submittedName>
</protein>
<dbReference type="Pfam" id="PF09557">
    <property type="entry name" value="DUF2382"/>
    <property type="match status" value="1"/>
</dbReference>
<feature type="compositionally biased region" description="Low complexity" evidence="1">
    <location>
        <begin position="274"/>
        <end position="289"/>
    </location>
</feature>
<organism evidence="4 5">
    <name type="scientific">Deinococcus aluminii</name>
    <dbReference type="NCBI Taxonomy" id="1656885"/>
    <lineage>
        <taxon>Bacteria</taxon>
        <taxon>Thermotogati</taxon>
        <taxon>Deinococcota</taxon>
        <taxon>Deinococci</taxon>
        <taxon>Deinococcales</taxon>
        <taxon>Deinococcaceae</taxon>
        <taxon>Deinococcus</taxon>
    </lineage>
</organism>
<dbReference type="EMBL" id="BAABRV010000005">
    <property type="protein sequence ID" value="GAA5533990.1"/>
    <property type="molecule type" value="Genomic_DNA"/>
</dbReference>
<gene>
    <name evidence="4" type="ORF">Dalu01_02398</name>
</gene>
<feature type="compositionally biased region" description="Basic and acidic residues" evidence="1">
    <location>
        <begin position="296"/>
        <end position="318"/>
    </location>
</feature>
<evidence type="ECO:0000259" key="2">
    <source>
        <dbReference type="Pfam" id="PF05239"/>
    </source>
</evidence>
<evidence type="ECO:0000259" key="3">
    <source>
        <dbReference type="Pfam" id="PF09557"/>
    </source>
</evidence>
<sequence length="318" mass="34528">MAKLTPVDRLTQERGYDLGTGFHDPTGSTAYAAGGEKVGTIKGAMTEDGGRIRYLLVDVGGWFASKQVMVPVGMARIEDGAVYFDQLSKDQVKNLNSYGMGADYSTDAQAADERVLRGSSYTGTVGMTGQGTEQRYNYRDDEQDAMFRTPDRLRLLEERLLVNKQRYVAGQVEIGKRVETRTEQVQVPLQREEVVIERHAVTDPRPVAGNVTLGAAQGTVRVDLEAERARVEKQAFVTEEVEIGKRTVTETQQVTETVGREVLDVHQTGDVRVTGDAATTATSGPATSGASGGRGLLERAGDAVKDAVDGLDGKRDRR</sequence>
<feature type="domain" description="PRC-barrel" evidence="2">
    <location>
        <begin position="22"/>
        <end position="89"/>
    </location>
</feature>
<dbReference type="Gene3D" id="3.90.50.10">
    <property type="entry name" value="Photosynthetic Reaction Center, subunit H, domain 2"/>
    <property type="match status" value="1"/>
</dbReference>
<dbReference type="InterPro" id="IPR014747">
    <property type="entry name" value="Bac_photo_RC_H_C"/>
</dbReference>
<dbReference type="SUPFAM" id="SSF50346">
    <property type="entry name" value="PRC-barrel domain"/>
    <property type="match status" value="1"/>
</dbReference>
<proteinExistence type="predicted"/>
<dbReference type="InterPro" id="IPR052967">
    <property type="entry name" value="Stress_Response_Assoc"/>
</dbReference>
<reference evidence="4 5" key="1">
    <citation type="submission" date="2024-02" db="EMBL/GenBank/DDBJ databases">
        <title>Deinococcus aluminii NBRC 112889.</title>
        <authorList>
            <person name="Ichikawa N."/>
            <person name="Katano-Makiyama Y."/>
            <person name="Hidaka K."/>
        </authorList>
    </citation>
    <scope>NUCLEOTIDE SEQUENCE [LARGE SCALE GENOMIC DNA]</scope>
    <source>
        <strain evidence="4 5">NBRC 112889</strain>
    </source>
</reference>
<keyword evidence="5" id="KW-1185">Reference proteome</keyword>
<feature type="domain" description="DUF2382" evidence="3">
    <location>
        <begin position="153"/>
        <end position="265"/>
    </location>
</feature>
<dbReference type="InterPro" id="IPR027275">
    <property type="entry name" value="PRC-brl_dom"/>
</dbReference>
<dbReference type="Pfam" id="PF05239">
    <property type="entry name" value="PRC"/>
    <property type="match status" value="1"/>
</dbReference>
<dbReference type="PANTHER" id="PTHR38463">
    <property type="entry name" value="STRESS RESPONSE PROTEIN YSNF"/>
    <property type="match status" value="1"/>
</dbReference>
<evidence type="ECO:0000313" key="4">
    <source>
        <dbReference type="EMBL" id="GAA5533990.1"/>
    </source>
</evidence>
<dbReference type="InterPro" id="IPR011033">
    <property type="entry name" value="PRC_barrel-like_sf"/>
</dbReference>